<comment type="caution">
    <text evidence="1">The sequence shown here is derived from an EMBL/GenBank/DDBJ whole genome shotgun (WGS) entry which is preliminary data.</text>
</comment>
<name>A0A2M8ESK1_9BACT</name>
<evidence type="ECO:0000313" key="1">
    <source>
        <dbReference type="EMBL" id="PJC28090.1"/>
    </source>
</evidence>
<dbReference type="Proteomes" id="UP000229816">
    <property type="component" value="Unassembled WGS sequence"/>
</dbReference>
<protein>
    <submittedName>
        <fullName evidence="1">Uncharacterized protein</fullName>
    </submittedName>
</protein>
<dbReference type="EMBL" id="PFSF01000041">
    <property type="protein sequence ID" value="PJC28090.1"/>
    <property type="molecule type" value="Genomic_DNA"/>
</dbReference>
<evidence type="ECO:0000313" key="2">
    <source>
        <dbReference type="Proteomes" id="UP000229816"/>
    </source>
</evidence>
<accession>A0A2M8ESK1</accession>
<organism evidence="1 2">
    <name type="scientific">Candidatus Shapirobacteria bacterium CG_4_9_14_0_2_um_filter_39_11</name>
    <dbReference type="NCBI Taxonomy" id="1974478"/>
    <lineage>
        <taxon>Bacteria</taxon>
        <taxon>Candidatus Shapironibacteriota</taxon>
    </lineage>
</organism>
<proteinExistence type="predicted"/>
<gene>
    <name evidence="1" type="ORF">CO054_01990</name>
</gene>
<sequence length="115" mass="13503">MVLEREKEIDLSEFSEKEQRILERPSYSRDGVIPGWAEVIGKFGLNKLHPRDFRLIRGYYRAQRRLAEGRPKKASRIFRALDENQDFQTLEKGQASLLSNIALFVRGPSEKRRLK</sequence>
<dbReference type="AlphaFoldDB" id="A0A2M8ESK1"/>
<reference evidence="2" key="1">
    <citation type="submission" date="2017-09" db="EMBL/GenBank/DDBJ databases">
        <title>Depth-based differentiation of microbial function through sediment-hosted aquifers and enrichment of novel symbionts in the deep terrestrial subsurface.</title>
        <authorList>
            <person name="Probst A.J."/>
            <person name="Ladd B."/>
            <person name="Jarett J.K."/>
            <person name="Geller-Mcgrath D.E."/>
            <person name="Sieber C.M.K."/>
            <person name="Emerson J.B."/>
            <person name="Anantharaman K."/>
            <person name="Thomas B.C."/>
            <person name="Malmstrom R."/>
            <person name="Stieglmeier M."/>
            <person name="Klingl A."/>
            <person name="Woyke T."/>
            <person name="Ryan C.M."/>
            <person name="Banfield J.F."/>
        </authorList>
    </citation>
    <scope>NUCLEOTIDE SEQUENCE [LARGE SCALE GENOMIC DNA]</scope>
</reference>